<keyword evidence="2" id="KW-1185">Reference proteome</keyword>
<evidence type="ECO:0000313" key="1">
    <source>
        <dbReference type="EMBL" id="QDV47337.1"/>
    </source>
</evidence>
<proteinExistence type="predicted"/>
<dbReference type="KEGG" id="snep:Enr13x_72460"/>
<dbReference type="EMBL" id="CP037423">
    <property type="protein sequence ID" value="QDV47337.1"/>
    <property type="molecule type" value="Genomic_DNA"/>
</dbReference>
<accession>A0A518I2T5</accession>
<name>A0A518I2T5_9BACT</name>
<dbReference type="Proteomes" id="UP000319004">
    <property type="component" value="Chromosome"/>
</dbReference>
<dbReference type="AlphaFoldDB" id="A0A518I2T5"/>
<gene>
    <name evidence="1" type="ORF">Enr13x_72460</name>
</gene>
<organism evidence="1 2">
    <name type="scientific">Stieleria neptunia</name>
    <dbReference type="NCBI Taxonomy" id="2527979"/>
    <lineage>
        <taxon>Bacteria</taxon>
        <taxon>Pseudomonadati</taxon>
        <taxon>Planctomycetota</taxon>
        <taxon>Planctomycetia</taxon>
        <taxon>Pirellulales</taxon>
        <taxon>Pirellulaceae</taxon>
        <taxon>Stieleria</taxon>
    </lineage>
</organism>
<sequence precursor="true">MQPLWNVTLPSLRSTLPGGIGSFTARFGNQFDSLPLGETAFAQQANAREGRRAIVLAPCATIKSDIYTIDVPTERDENPFLSPTTHYRETSC</sequence>
<evidence type="ECO:0000313" key="2">
    <source>
        <dbReference type="Proteomes" id="UP000319004"/>
    </source>
</evidence>
<protein>
    <submittedName>
        <fullName evidence="1">Uncharacterized protein</fullName>
    </submittedName>
</protein>
<reference evidence="1 2" key="1">
    <citation type="submission" date="2019-03" db="EMBL/GenBank/DDBJ databases">
        <title>Deep-cultivation of Planctomycetes and their phenomic and genomic characterization uncovers novel biology.</title>
        <authorList>
            <person name="Wiegand S."/>
            <person name="Jogler M."/>
            <person name="Boedeker C."/>
            <person name="Pinto D."/>
            <person name="Vollmers J."/>
            <person name="Rivas-Marin E."/>
            <person name="Kohn T."/>
            <person name="Peeters S.H."/>
            <person name="Heuer A."/>
            <person name="Rast P."/>
            <person name="Oberbeckmann S."/>
            <person name="Bunk B."/>
            <person name="Jeske O."/>
            <person name="Meyerdierks A."/>
            <person name="Storesund J.E."/>
            <person name="Kallscheuer N."/>
            <person name="Luecker S."/>
            <person name="Lage O.M."/>
            <person name="Pohl T."/>
            <person name="Merkel B.J."/>
            <person name="Hornburger P."/>
            <person name="Mueller R.-W."/>
            <person name="Bruemmer F."/>
            <person name="Labrenz M."/>
            <person name="Spormann A.M."/>
            <person name="Op den Camp H."/>
            <person name="Overmann J."/>
            <person name="Amann R."/>
            <person name="Jetten M.S.M."/>
            <person name="Mascher T."/>
            <person name="Medema M.H."/>
            <person name="Devos D.P."/>
            <person name="Kaster A.-K."/>
            <person name="Ovreas L."/>
            <person name="Rohde M."/>
            <person name="Galperin M.Y."/>
            <person name="Jogler C."/>
        </authorList>
    </citation>
    <scope>NUCLEOTIDE SEQUENCE [LARGE SCALE GENOMIC DNA]</scope>
    <source>
        <strain evidence="1 2">Enr13</strain>
    </source>
</reference>